<name>A0A951U7Y7_9CYAN</name>
<reference evidence="2" key="1">
    <citation type="submission" date="2021-05" db="EMBL/GenBank/DDBJ databases">
        <authorList>
            <person name="Pietrasiak N."/>
            <person name="Ward R."/>
            <person name="Stajich J.E."/>
            <person name="Kurbessoian T."/>
        </authorList>
    </citation>
    <scope>NUCLEOTIDE SEQUENCE</scope>
    <source>
        <strain evidence="2">CPER-KK1</strain>
    </source>
</reference>
<proteinExistence type="predicted"/>
<comment type="caution">
    <text evidence="2">The sequence shown here is derived from an EMBL/GenBank/DDBJ whole genome shotgun (WGS) entry which is preliminary data.</text>
</comment>
<evidence type="ECO:0000256" key="1">
    <source>
        <dbReference type="SAM" id="MobiDB-lite"/>
    </source>
</evidence>
<reference evidence="2" key="2">
    <citation type="journal article" date="2022" name="Microbiol. Resour. Announc.">
        <title>Metagenome Sequencing to Explore Phylogenomics of Terrestrial Cyanobacteria.</title>
        <authorList>
            <person name="Ward R.D."/>
            <person name="Stajich J.E."/>
            <person name="Johansen J.R."/>
            <person name="Huntemann M."/>
            <person name="Clum A."/>
            <person name="Foster B."/>
            <person name="Foster B."/>
            <person name="Roux S."/>
            <person name="Palaniappan K."/>
            <person name="Varghese N."/>
            <person name="Mukherjee S."/>
            <person name="Reddy T.B.K."/>
            <person name="Daum C."/>
            <person name="Copeland A."/>
            <person name="Chen I.A."/>
            <person name="Ivanova N.N."/>
            <person name="Kyrpides N.C."/>
            <person name="Shapiro N."/>
            <person name="Eloe-Fadrosh E.A."/>
            <person name="Pietrasiak N."/>
        </authorList>
    </citation>
    <scope>NUCLEOTIDE SEQUENCE</scope>
    <source>
        <strain evidence="2">CPER-KK1</strain>
    </source>
</reference>
<dbReference type="AlphaFoldDB" id="A0A951U7Y7"/>
<evidence type="ECO:0000313" key="2">
    <source>
        <dbReference type="EMBL" id="MBW4543344.1"/>
    </source>
</evidence>
<gene>
    <name evidence="2" type="ORF">KME25_02685</name>
</gene>
<feature type="region of interest" description="Disordered" evidence="1">
    <location>
        <begin position="95"/>
        <end position="125"/>
    </location>
</feature>
<accession>A0A951U7Y7</accession>
<evidence type="ECO:0008006" key="4">
    <source>
        <dbReference type="Google" id="ProtNLM"/>
    </source>
</evidence>
<protein>
    <recommendedName>
        <fullName evidence="4">AMIN domain-containing protein</fullName>
    </recommendedName>
</protein>
<sequence length="301" mass="32544">MWQDNLTKGLWHNSRPKKAVWYRFERLGMFSVISVAMIVAMPCLRETSAIAFPLKERSPNASTSLAQTPIPSLTLPPAIFPTNQAPGVSVPPLQQPIPAETLPAVTPAQPPELPPANVSPTPNSSPVIEFGQPLPEKTTSAEPALIPQSGIPTLEPAAAFMSQESTATNVNPEILLPSGTQLSLRYPGEKVLNLQAYQLRQEVLLLQEDLRDRNNQVIAPAGTPVIGYFETSSTGSRFIAKAIALGGSNLPFEAQSDNLEVTPPEETTTDQSLRQPGTTIQPGQILQVQLQSDWRFSAISN</sequence>
<dbReference type="Proteomes" id="UP000753908">
    <property type="component" value="Unassembled WGS sequence"/>
</dbReference>
<evidence type="ECO:0000313" key="3">
    <source>
        <dbReference type="Proteomes" id="UP000753908"/>
    </source>
</evidence>
<organism evidence="2 3">
    <name type="scientific">Symplocastrum torsivum CPER-KK1</name>
    <dbReference type="NCBI Taxonomy" id="450513"/>
    <lineage>
        <taxon>Bacteria</taxon>
        <taxon>Bacillati</taxon>
        <taxon>Cyanobacteriota</taxon>
        <taxon>Cyanophyceae</taxon>
        <taxon>Oscillatoriophycideae</taxon>
        <taxon>Oscillatoriales</taxon>
        <taxon>Microcoleaceae</taxon>
        <taxon>Symplocastrum</taxon>
    </lineage>
</organism>
<dbReference type="EMBL" id="JAHHIF010000003">
    <property type="protein sequence ID" value="MBW4543344.1"/>
    <property type="molecule type" value="Genomic_DNA"/>
</dbReference>